<dbReference type="InterPro" id="IPR025205">
    <property type="entry name" value="PilX/PilW_C"/>
</dbReference>
<comment type="caution">
    <text evidence="3">The sequence shown here is derived from an EMBL/GenBank/DDBJ whole genome shotgun (WGS) entry which is preliminary data.</text>
</comment>
<accession>A0ABV7T916</accession>
<reference evidence="4" key="1">
    <citation type="journal article" date="2019" name="Int. J. Syst. Evol. Microbiol.">
        <title>The Global Catalogue of Microorganisms (GCM) 10K type strain sequencing project: providing services to taxonomists for standard genome sequencing and annotation.</title>
        <authorList>
            <consortium name="The Broad Institute Genomics Platform"/>
            <consortium name="The Broad Institute Genome Sequencing Center for Infectious Disease"/>
            <person name="Wu L."/>
            <person name="Ma J."/>
        </authorList>
    </citation>
    <scope>NUCLEOTIDE SEQUENCE [LARGE SCALE GENOMIC DNA]</scope>
    <source>
        <strain evidence="4">KCTC 42447</strain>
    </source>
</reference>
<evidence type="ECO:0000259" key="2">
    <source>
        <dbReference type="Pfam" id="PF14341"/>
    </source>
</evidence>
<feature type="domain" description="Type 4 fimbrial biogenesis protein PilX N-terminal" evidence="2">
    <location>
        <begin position="9"/>
        <end position="58"/>
    </location>
</feature>
<evidence type="ECO:0000259" key="1">
    <source>
        <dbReference type="Pfam" id="PF13681"/>
    </source>
</evidence>
<dbReference type="EMBL" id="JBHRXZ010000022">
    <property type="protein sequence ID" value="MFC3608767.1"/>
    <property type="molecule type" value="Genomic_DNA"/>
</dbReference>
<protein>
    <submittedName>
        <fullName evidence="3">PilX N-terminal domain-containing pilus assembly protein</fullName>
    </submittedName>
</protein>
<dbReference type="RefSeq" id="WP_386365602.1">
    <property type="nucleotide sequence ID" value="NZ_JBHRXZ010000022.1"/>
</dbReference>
<sequence length="171" mass="18632">MMGRSYQEGSTLIVCLVFLLILTLIGLNSIQTSTLQEQMAGAARDFNSAFQAAELGLRGGESYLELASLGGFDGSGGRYMVCANPDSTATQCVIPSWKTRSSTGWVVLEEVNGISAQPQYIIEKFRGYEDMDAPLDADVAKRKIEVYRITARGFGVSDHSMVVLQSTFRRG</sequence>
<evidence type="ECO:0000313" key="3">
    <source>
        <dbReference type="EMBL" id="MFC3608767.1"/>
    </source>
</evidence>
<dbReference type="Proteomes" id="UP001595630">
    <property type="component" value="Unassembled WGS sequence"/>
</dbReference>
<dbReference type="Pfam" id="PF13681">
    <property type="entry name" value="PilX"/>
    <property type="match status" value="1"/>
</dbReference>
<evidence type="ECO:0000313" key="4">
    <source>
        <dbReference type="Proteomes" id="UP001595630"/>
    </source>
</evidence>
<gene>
    <name evidence="3" type="ORF">ACFOMF_13345</name>
</gene>
<proteinExistence type="predicted"/>
<organism evidence="3 4">
    <name type="scientific">Stutzerimonas tarimensis</name>
    <dbReference type="NCBI Taxonomy" id="1507735"/>
    <lineage>
        <taxon>Bacteria</taxon>
        <taxon>Pseudomonadati</taxon>
        <taxon>Pseudomonadota</taxon>
        <taxon>Gammaproteobacteria</taxon>
        <taxon>Pseudomonadales</taxon>
        <taxon>Pseudomonadaceae</taxon>
        <taxon>Stutzerimonas</taxon>
    </lineage>
</organism>
<name>A0ABV7T916_9GAMM</name>
<feature type="domain" description="PilX/PilW C-terminal" evidence="1">
    <location>
        <begin position="86"/>
        <end position="170"/>
    </location>
</feature>
<keyword evidence="4" id="KW-1185">Reference proteome</keyword>
<dbReference type="InterPro" id="IPR025746">
    <property type="entry name" value="PilX_N_dom"/>
</dbReference>
<dbReference type="Pfam" id="PF14341">
    <property type="entry name" value="PilX_N"/>
    <property type="match status" value="1"/>
</dbReference>